<organism evidence="2 3">
    <name type="scientific">Streblomastix strix</name>
    <dbReference type="NCBI Taxonomy" id="222440"/>
    <lineage>
        <taxon>Eukaryota</taxon>
        <taxon>Metamonada</taxon>
        <taxon>Preaxostyla</taxon>
        <taxon>Oxymonadida</taxon>
        <taxon>Streblomastigidae</taxon>
        <taxon>Streblomastix</taxon>
    </lineage>
</organism>
<dbReference type="InterPro" id="IPR035979">
    <property type="entry name" value="RBD_domain_sf"/>
</dbReference>
<dbReference type="InterPro" id="IPR000504">
    <property type="entry name" value="RRM_dom"/>
</dbReference>
<comment type="caution">
    <text evidence="2">The sequence shown here is derived from an EMBL/GenBank/DDBJ whole genome shotgun (WGS) entry which is preliminary data.</text>
</comment>
<dbReference type="AlphaFoldDB" id="A0A5J4U5C0"/>
<name>A0A5J4U5C0_9EUKA</name>
<gene>
    <name evidence="2" type="ORF">EZS28_039629</name>
</gene>
<reference evidence="2 3" key="1">
    <citation type="submission" date="2019-03" db="EMBL/GenBank/DDBJ databases">
        <title>Single cell metagenomics reveals metabolic interactions within the superorganism composed of flagellate Streblomastix strix and complex community of Bacteroidetes bacteria on its surface.</title>
        <authorList>
            <person name="Treitli S.C."/>
            <person name="Kolisko M."/>
            <person name="Husnik F."/>
            <person name="Keeling P."/>
            <person name="Hampl V."/>
        </authorList>
    </citation>
    <scope>NUCLEOTIDE SEQUENCE [LARGE SCALE GENOMIC DNA]</scope>
    <source>
        <strain evidence="2">ST1C</strain>
    </source>
</reference>
<protein>
    <recommendedName>
        <fullName evidence="1">RRM domain-containing protein</fullName>
    </recommendedName>
</protein>
<evidence type="ECO:0000313" key="2">
    <source>
        <dbReference type="EMBL" id="KAA6364845.1"/>
    </source>
</evidence>
<dbReference type="GO" id="GO:0003723">
    <property type="term" value="F:RNA binding"/>
    <property type="evidence" value="ECO:0007669"/>
    <property type="project" value="InterPro"/>
</dbReference>
<dbReference type="SUPFAM" id="SSF54928">
    <property type="entry name" value="RNA-binding domain, RBD"/>
    <property type="match status" value="1"/>
</dbReference>
<accession>A0A5J4U5C0</accession>
<evidence type="ECO:0000259" key="1">
    <source>
        <dbReference type="Pfam" id="PF00076"/>
    </source>
</evidence>
<dbReference type="InterPro" id="IPR012677">
    <property type="entry name" value="Nucleotide-bd_a/b_plait_sf"/>
</dbReference>
<sequence length="140" mass="15272">MTQIGVNVQWSKGNLSYFQLNKLFKPYGAIEVNMRNAQGGSEGGQAFVWFKTQEEALLVQQMTNGNEVGGIMIIVEVLDQQASQPKQIGFVPKQIQQSNTQHIPSSTSQPNLLVNIQSAQSSSKSGFVPKSTGFVPKSTL</sequence>
<proteinExistence type="predicted"/>
<evidence type="ECO:0000313" key="3">
    <source>
        <dbReference type="Proteomes" id="UP000324800"/>
    </source>
</evidence>
<dbReference type="EMBL" id="SNRW01021155">
    <property type="protein sequence ID" value="KAA6364845.1"/>
    <property type="molecule type" value="Genomic_DNA"/>
</dbReference>
<dbReference type="Proteomes" id="UP000324800">
    <property type="component" value="Unassembled WGS sequence"/>
</dbReference>
<feature type="domain" description="RRM" evidence="1">
    <location>
        <begin position="19"/>
        <end position="70"/>
    </location>
</feature>
<dbReference type="Gene3D" id="3.30.70.330">
    <property type="match status" value="1"/>
</dbReference>
<dbReference type="Pfam" id="PF00076">
    <property type="entry name" value="RRM_1"/>
    <property type="match status" value="1"/>
</dbReference>
<dbReference type="CDD" id="cd00590">
    <property type="entry name" value="RRM_SF"/>
    <property type="match status" value="1"/>
</dbReference>